<dbReference type="EMBL" id="JAOWKZ010000004">
    <property type="protein sequence ID" value="MCV2873895.1"/>
    <property type="molecule type" value="Genomic_DNA"/>
</dbReference>
<accession>A0ABT2ZSH0</accession>
<dbReference type="RefSeq" id="WP_263741131.1">
    <property type="nucleotide sequence ID" value="NZ_JAOWKZ010000004.1"/>
</dbReference>
<reference evidence="1 2" key="1">
    <citation type="submission" date="2022-10" db="EMBL/GenBank/DDBJ databases">
        <title>Defluviimonas sp. nov., isolated from ocean surface sediments.</title>
        <authorList>
            <person name="He W."/>
            <person name="Wang L."/>
            <person name="Zhang D.-F."/>
        </authorList>
    </citation>
    <scope>NUCLEOTIDE SEQUENCE [LARGE SCALE GENOMIC DNA]</scope>
    <source>
        <strain evidence="1 2">WL0050</strain>
    </source>
</reference>
<evidence type="ECO:0000313" key="2">
    <source>
        <dbReference type="Proteomes" id="UP001652564"/>
    </source>
</evidence>
<name>A0ABT2ZSH0_9RHOB</name>
<protein>
    <submittedName>
        <fullName evidence="1">Uncharacterized protein</fullName>
    </submittedName>
</protein>
<dbReference type="Proteomes" id="UP001652564">
    <property type="component" value="Unassembled WGS sequence"/>
</dbReference>
<gene>
    <name evidence="1" type="ORF">OEZ71_16480</name>
</gene>
<sequence length="49" mass="5300">MSADCIRHGGGGFGILWVKKHRTLEVLITSPTRLISCDEKPAVSTSVMT</sequence>
<evidence type="ECO:0000313" key="1">
    <source>
        <dbReference type="EMBL" id="MCV2873895.1"/>
    </source>
</evidence>
<organism evidence="1 2">
    <name type="scientific">Albidovulum litorale</name>
    <dbReference type="NCBI Taxonomy" id="2984134"/>
    <lineage>
        <taxon>Bacteria</taxon>
        <taxon>Pseudomonadati</taxon>
        <taxon>Pseudomonadota</taxon>
        <taxon>Alphaproteobacteria</taxon>
        <taxon>Rhodobacterales</taxon>
        <taxon>Paracoccaceae</taxon>
        <taxon>Albidovulum</taxon>
    </lineage>
</organism>
<proteinExistence type="predicted"/>
<comment type="caution">
    <text evidence="1">The sequence shown here is derived from an EMBL/GenBank/DDBJ whole genome shotgun (WGS) entry which is preliminary data.</text>
</comment>
<keyword evidence="2" id="KW-1185">Reference proteome</keyword>